<dbReference type="AlphaFoldDB" id="A0A284S143"/>
<dbReference type="Proteomes" id="UP000219338">
    <property type="component" value="Unassembled WGS sequence"/>
</dbReference>
<reference evidence="2" key="1">
    <citation type="journal article" date="2017" name="Nat. Ecol. Evol.">
        <title>Genome expansion and lineage-specific genetic innovations in the forest pathogenic fungi Armillaria.</title>
        <authorList>
            <person name="Sipos G."/>
            <person name="Prasanna A.N."/>
            <person name="Walter M.C."/>
            <person name="O'Connor E."/>
            <person name="Balint B."/>
            <person name="Krizsan K."/>
            <person name="Kiss B."/>
            <person name="Hess J."/>
            <person name="Varga T."/>
            <person name="Slot J."/>
            <person name="Riley R."/>
            <person name="Boka B."/>
            <person name="Rigling D."/>
            <person name="Barry K."/>
            <person name="Lee J."/>
            <person name="Mihaltcheva S."/>
            <person name="LaButti K."/>
            <person name="Lipzen A."/>
            <person name="Waldron R."/>
            <person name="Moloney N.M."/>
            <person name="Sperisen C."/>
            <person name="Kredics L."/>
            <person name="Vagvoelgyi C."/>
            <person name="Patrignani A."/>
            <person name="Fitzpatrick D."/>
            <person name="Nagy I."/>
            <person name="Doyle S."/>
            <person name="Anderson J.B."/>
            <person name="Grigoriev I.V."/>
            <person name="Gueldener U."/>
            <person name="Muensterkoetter M."/>
            <person name="Nagy L.G."/>
        </authorList>
    </citation>
    <scope>NUCLEOTIDE SEQUENCE [LARGE SCALE GENOMIC DNA]</scope>
    <source>
        <strain evidence="2">C18/9</strain>
    </source>
</reference>
<protein>
    <submittedName>
        <fullName evidence="1">Uncharacterized protein</fullName>
    </submittedName>
</protein>
<organism evidence="1 2">
    <name type="scientific">Armillaria ostoyae</name>
    <name type="common">Armillaria root rot fungus</name>
    <dbReference type="NCBI Taxonomy" id="47428"/>
    <lineage>
        <taxon>Eukaryota</taxon>
        <taxon>Fungi</taxon>
        <taxon>Dikarya</taxon>
        <taxon>Basidiomycota</taxon>
        <taxon>Agaricomycotina</taxon>
        <taxon>Agaricomycetes</taxon>
        <taxon>Agaricomycetidae</taxon>
        <taxon>Agaricales</taxon>
        <taxon>Marasmiineae</taxon>
        <taxon>Physalacriaceae</taxon>
        <taxon>Armillaria</taxon>
    </lineage>
</organism>
<name>A0A284S143_ARMOS</name>
<accession>A0A284S143</accession>
<evidence type="ECO:0000313" key="2">
    <source>
        <dbReference type="Proteomes" id="UP000219338"/>
    </source>
</evidence>
<proteinExistence type="predicted"/>
<sequence>MSILYAVQLISDEAGEVGSESTIAAEELLF</sequence>
<keyword evidence="2" id="KW-1185">Reference proteome</keyword>
<evidence type="ECO:0000313" key="1">
    <source>
        <dbReference type="EMBL" id="SJL14738.1"/>
    </source>
</evidence>
<gene>
    <name evidence="1" type="ORF">ARMOST_18206</name>
</gene>
<dbReference type="EMBL" id="FUEG01000025">
    <property type="protein sequence ID" value="SJL14738.1"/>
    <property type="molecule type" value="Genomic_DNA"/>
</dbReference>